<dbReference type="InterPro" id="IPR038538">
    <property type="entry name" value="MTERF_sf"/>
</dbReference>
<dbReference type="GO" id="GO:0006353">
    <property type="term" value="P:DNA-templated transcription termination"/>
    <property type="evidence" value="ECO:0007669"/>
    <property type="project" value="UniProtKB-KW"/>
</dbReference>
<reference evidence="5 6" key="1">
    <citation type="submission" date="2025-04" db="UniProtKB">
        <authorList>
            <consortium name="RefSeq"/>
        </authorList>
    </citation>
    <scope>IDENTIFICATION</scope>
</reference>
<dbReference type="PANTHER" id="PTHR13068">
    <property type="entry name" value="CGI-12 PROTEIN-RELATED"/>
    <property type="match status" value="1"/>
</dbReference>
<name>A0A6I9SIF7_ELAGV</name>
<evidence type="ECO:0000313" key="5">
    <source>
        <dbReference type="RefSeq" id="XP_010943661.1"/>
    </source>
</evidence>
<dbReference type="SMART" id="SM00733">
    <property type="entry name" value="Mterf"/>
    <property type="match status" value="6"/>
</dbReference>
<dbReference type="Proteomes" id="UP000504607">
    <property type="component" value="Unplaced"/>
</dbReference>
<keyword evidence="2" id="KW-0805">Transcription regulation</keyword>
<dbReference type="Gene3D" id="1.25.70.10">
    <property type="entry name" value="Transcription termination factor 3, mitochondrial"/>
    <property type="match status" value="1"/>
</dbReference>
<dbReference type="FunFam" id="1.25.70.10:FF:000001">
    <property type="entry name" value="Mitochondrial transcription termination factor-like"/>
    <property type="match status" value="1"/>
</dbReference>
<dbReference type="RefSeq" id="XP_010943662.1">
    <property type="nucleotide sequence ID" value="XM_010945360.3"/>
</dbReference>
<accession>A0A6I9SIF7</accession>
<dbReference type="GO" id="GO:0003676">
    <property type="term" value="F:nucleic acid binding"/>
    <property type="evidence" value="ECO:0007669"/>
    <property type="project" value="InterPro"/>
</dbReference>
<dbReference type="RefSeq" id="XP_010943661.1">
    <property type="nucleotide sequence ID" value="XM_010945359.3"/>
</dbReference>
<proteinExistence type="inferred from homology"/>
<sequence length="407" mass="45537">MLRLLHIRFLHHVTAARLRIPSTATANTPPHFLPRPFPQPFSHISLAPNDSSSLTVHFLKKSCGLSSEAALSVATKIHLKNTKNPHSVLALLKYFGFSKPDIGRLITRRPDLLLARPDKTLQPKLEFYRGIGLSGAALAKLLSGIPHLLLRSLEKRLLPNFHLLKSMLDTNENVISAVRNSPRLLVSDLPKVLLPKIHSLMNYGMPPAVIFTLLTTHPKSLIEKANRFEEIFDVIKDLGISPSSTMYAHAFGVLSKLPKTTVKRRLENYLSLGWSEEQVFRAFAKHPYCMSASDDKIRKNMEFFAAKLKWGPDYVSANPVLLSLSFKKRIVPRCLVLGMLTSKGLVKHGVKARHLMMAEKKFLEDYVIKYQVEVPEVVDAMEGNELGLLVLEMGNLGVDGNKHLDAA</sequence>
<dbReference type="PANTHER" id="PTHR13068:SF213">
    <property type="entry name" value="OS07G0423000 PROTEIN"/>
    <property type="match status" value="1"/>
</dbReference>
<dbReference type="InterPro" id="IPR003690">
    <property type="entry name" value="MTERF"/>
</dbReference>
<dbReference type="Pfam" id="PF02536">
    <property type="entry name" value="mTERF"/>
    <property type="match status" value="2"/>
</dbReference>
<keyword evidence="4" id="KW-1185">Reference proteome</keyword>
<keyword evidence="2" id="KW-0804">Transcription</keyword>
<keyword evidence="3" id="KW-0809">Transit peptide</keyword>
<dbReference type="OrthoDB" id="637682at2759"/>
<evidence type="ECO:0000256" key="3">
    <source>
        <dbReference type="ARBA" id="ARBA00022946"/>
    </source>
</evidence>
<protein>
    <submittedName>
        <fullName evidence="5 6">Uncharacterized protein LOC105061347</fullName>
    </submittedName>
</protein>
<dbReference type="KEGG" id="egu:105061347"/>
<dbReference type="AlphaFoldDB" id="A0A6I9SIF7"/>
<evidence type="ECO:0000256" key="2">
    <source>
        <dbReference type="ARBA" id="ARBA00022472"/>
    </source>
</evidence>
<keyword evidence="2" id="KW-0806">Transcription termination</keyword>
<evidence type="ECO:0000313" key="4">
    <source>
        <dbReference type="Proteomes" id="UP000504607"/>
    </source>
</evidence>
<gene>
    <name evidence="5 6" type="primary">LOC105061347</name>
</gene>
<organism evidence="4 6">
    <name type="scientific">Elaeis guineensis var. tenera</name>
    <name type="common">Oil palm</name>
    <dbReference type="NCBI Taxonomy" id="51953"/>
    <lineage>
        <taxon>Eukaryota</taxon>
        <taxon>Viridiplantae</taxon>
        <taxon>Streptophyta</taxon>
        <taxon>Embryophyta</taxon>
        <taxon>Tracheophyta</taxon>
        <taxon>Spermatophyta</taxon>
        <taxon>Magnoliopsida</taxon>
        <taxon>Liliopsida</taxon>
        <taxon>Arecaceae</taxon>
        <taxon>Arecoideae</taxon>
        <taxon>Cocoseae</taxon>
        <taxon>Elaeidinae</taxon>
        <taxon>Elaeis</taxon>
    </lineage>
</organism>
<evidence type="ECO:0000256" key="1">
    <source>
        <dbReference type="ARBA" id="ARBA00007692"/>
    </source>
</evidence>
<evidence type="ECO:0000313" key="6">
    <source>
        <dbReference type="RefSeq" id="XP_010943662.1"/>
    </source>
</evidence>
<dbReference type="GeneID" id="105061347"/>
<comment type="similarity">
    <text evidence="1">Belongs to the mTERF family.</text>
</comment>